<name>A0A9N8VXK5_9GLOM</name>
<dbReference type="InterPro" id="IPR033375">
    <property type="entry name" value="Cggbp1"/>
</dbReference>
<proteinExistence type="predicted"/>
<dbReference type="PANTHER" id="PTHR32344:SF1">
    <property type="entry name" value="U1-TYPE DOMAIN-CONTAINING PROTEIN"/>
    <property type="match status" value="1"/>
</dbReference>
<dbReference type="PANTHER" id="PTHR32344">
    <property type="entry name" value="U1-TYPE DOMAIN-CONTAINING PROTEIN"/>
    <property type="match status" value="1"/>
</dbReference>
<dbReference type="OrthoDB" id="2349701at2759"/>
<organism evidence="1 2">
    <name type="scientific">Cetraspora pellucida</name>
    <dbReference type="NCBI Taxonomy" id="1433469"/>
    <lineage>
        <taxon>Eukaryota</taxon>
        <taxon>Fungi</taxon>
        <taxon>Fungi incertae sedis</taxon>
        <taxon>Mucoromycota</taxon>
        <taxon>Glomeromycotina</taxon>
        <taxon>Glomeromycetes</taxon>
        <taxon>Diversisporales</taxon>
        <taxon>Gigasporaceae</taxon>
        <taxon>Cetraspora</taxon>
    </lineage>
</organism>
<reference evidence="1" key="1">
    <citation type="submission" date="2021-06" db="EMBL/GenBank/DDBJ databases">
        <authorList>
            <person name="Kallberg Y."/>
            <person name="Tangrot J."/>
            <person name="Rosling A."/>
        </authorList>
    </citation>
    <scope>NUCLEOTIDE SEQUENCE</scope>
    <source>
        <strain evidence="1">FL966</strain>
    </source>
</reference>
<dbReference type="GO" id="GO:0005634">
    <property type="term" value="C:nucleus"/>
    <property type="evidence" value="ECO:0007669"/>
    <property type="project" value="InterPro"/>
</dbReference>
<dbReference type="Proteomes" id="UP000789759">
    <property type="component" value="Unassembled WGS sequence"/>
</dbReference>
<evidence type="ECO:0000313" key="2">
    <source>
        <dbReference type="Proteomes" id="UP000789759"/>
    </source>
</evidence>
<comment type="caution">
    <text evidence="1">The sequence shown here is derived from an EMBL/GenBank/DDBJ whole genome shotgun (WGS) entry which is preliminary data.</text>
</comment>
<dbReference type="EMBL" id="CAJVQA010000281">
    <property type="protein sequence ID" value="CAG8466033.1"/>
    <property type="molecule type" value="Genomic_DNA"/>
</dbReference>
<sequence length="465" mass="54156">MVIFADDRIEGPYSTSEYRQEFYVEGTVLMCRACRIALNHKKKSVLDDHLISIKHQVAKTAANNPVPIQVQQNINATRLSEREQMNLNLVQALTAADIPLEKLDNDTLKEFFKKYCKFEKYLSMLYDLELDKLHETLLNQQICITVDESTDACSRAAVNILFSFGNKTKLVATKHLKKVDATTISQVVMSTVQLYNIPYENVRLYISDNAAYIWWNMACKRRWISHLSFNAITMPLLPPCFDSSLDTNLGQNENLNTITTTLPPLSIKTHWNSWFKFIFWINQYLPFLITFYQEEKNIDNSSAAIQELAQFACNNTLILKFEILVLFITSNAQSMHDPLLDMKLIEKCISNGIDLNSYKLIFCEAYKLAWNKFKKHIDRHNVLSLFRAIRCFDSKFIQAQNNRHSLDNYKEIDEFLSPTNNLIDEWEIYYFAVNFNKYDDQNLKYYLYAAAEFTNLTVITAEFDS</sequence>
<keyword evidence="2" id="KW-1185">Reference proteome</keyword>
<dbReference type="GO" id="GO:0003690">
    <property type="term" value="F:double-stranded DNA binding"/>
    <property type="evidence" value="ECO:0007669"/>
    <property type="project" value="InterPro"/>
</dbReference>
<protein>
    <submittedName>
        <fullName evidence="1">17633_t:CDS:1</fullName>
    </submittedName>
</protein>
<evidence type="ECO:0000313" key="1">
    <source>
        <dbReference type="EMBL" id="CAG8466033.1"/>
    </source>
</evidence>
<dbReference type="GO" id="GO:0006357">
    <property type="term" value="P:regulation of transcription by RNA polymerase II"/>
    <property type="evidence" value="ECO:0007669"/>
    <property type="project" value="InterPro"/>
</dbReference>
<accession>A0A9N8VXK5</accession>
<dbReference type="AlphaFoldDB" id="A0A9N8VXK5"/>
<gene>
    <name evidence="1" type="ORF">CPELLU_LOCUS846</name>
</gene>